<evidence type="ECO:0000256" key="1">
    <source>
        <dbReference type="SAM" id="MobiDB-lite"/>
    </source>
</evidence>
<protein>
    <submittedName>
        <fullName evidence="2">Secreted protein</fullName>
    </submittedName>
</protein>
<accession>A0A147B6R8</accession>
<dbReference type="AlphaFoldDB" id="A0A147B6R8"/>
<dbReference type="EMBL" id="GEIB01001983">
    <property type="protein sequence ID" value="JAR86461.1"/>
    <property type="molecule type" value="Transcribed_RNA"/>
</dbReference>
<reference evidence="2" key="1">
    <citation type="submission" date="2016-03" db="EMBL/GenBank/DDBJ databases">
        <title>Gut transcriptome analysis on engorged females of Ornithodoros mimon (Acari: Argasidae) and phylogenetic inferences of soft ticks.</title>
        <authorList>
            <person name="Landulfo G.A."/>
            <person name="Giovanni D."/>
            <person name="Carvalho E."/>
            <person name="Junqueira-de-Azevedo I."/>
            <person name="Patane J."/>
            <person name="Mendoca R."/>
            <person name="Barros-Battesti D."/>
        </authorList>
    </citation>
    <scope>NUCLEOTIDE SEQUENCE</scope>
    <source>
        <strain evidence="2">Females</strain>
        <tissue evidence="2">Gut</tissue>
    </source>
</reference>
<feature type="non-terminal residue" evidence="2">
    <location>
        <position position="1"/>
    </location>
</feature>
<feature type="region of interest" description="Disordered" evidence="1">
    <location>
        <begin position="79"/>
        <end position="101"/>
    </location>
</feature>
<evidence type="ECO:0000313" key="2">
    <source>
        <dbReference type="EMBL" id="JAR86461.1"/>
    </source>
</evidence>
<organism evidence="2">
    <name type="scientific">Alectorobius mimon</name>
    <dbReference type="NCBI Taxonomy" id="360319"/>
    <lineage>
        <taxon>Eukaryota</taxon>
        <taxon>Metazoa</taxon>
        <taxon>Ecdysozoa</taxon>
        <taxon>Arthropoda</taxon>
        <taxon>Chelicerata</taxon>
        <taxon>Arachnida</taxon>
        <taxon>Acari</taxon>
        <taxon>Parasitiformes</taxon>
        <taxon>Ixodida</taxon>
        <taxon>Ixodoidea</taxon>
        <taxon>Argasidae</taxon>
        <taxon>Ornithodorinae</taxon>
        <taxon>Alectorobius</taxon>
    </lineage>
</organism>
<proteinExistence type="predicted"/>
<sequence>GATPPFDLSSVLSNPTLMTMAATLMQDPNMQNIMSGLMSGGLAHGSPDGGGLNALLHAGQQLASQLQAANPELVEQLRRHMNPPGADNPDAPGTNHSRNSTSCISLPELHPVSTMWKNEQQLFEKNACCIQVALWWHVQ</sequence>
<name>A0A147B6R8_9ACAR</name>